<evidence type="ECO:0000313" key="3">
    <source>
        <dbReference type="Proteomes" id="UP000016934"/>
    </source>
</evidence>
<feature type="compositionally biased region" description="Acidic residues" evidence="1">
    <location>
        <begin position="38"/>
        <end position="53"/>
    </location>
</feature>
<name>M2RY95_COCSN</name>
<organism evidence="2 3">
    <name type="scientific">Cochliobolus sativus (strain ND90Pr / ATCC 201652)</name>
    <name type="common">Common root rot and spot blotch fungus</name>
    <name type="synonym">Bipolaris sorokiniana</name>
    <dbReference type="NCBI Taxonomy" id="665912"/>
    <lineage>
        <taxon>Eukaryota</taxon>
        <taxon>Fungi</taxon>
        <taxon>Dikarya</taxon>
        <taxon>Ascomycota</taxon>
        <taxon>Pezizomycotina</taxon>
        <taxon>Dothideomycetes</taxon>
        <taxon>Pleosporomycetidae</taxon>
        <taxon>Pleosporales</taxon>
        <taxon>Pleosporineae</taxon>
        <taxon>Pleosporaceae</taxon>
        <taxon>Bipolaris</taxon>
    </lineage>
</organism>
<keyword evidence="3" id="KW-1185">Reference proteome</keyword>
<reference evidence="3" key="2">
    <citation type="journal article" date="2013" name="PLoS Genet.">
        <title>Comparative genome structure, secondary metabolite, and effector coding capacity across Cochliobolus pathogens.</title>
        <authorList>
            <person name="Condon B.J."/>
            <person name="Leng Y."/>
            <person name="Wu D."/>
            <person name="Bushley K.E."/>
            <person name="Ohm R.A."/>
            <person name="Otillar R."/>
            <person name="Martin J."/>
            <person name="Schackwitz W."/>
            <person name="Grimwood J."/>
            <person name="MohdZainudin N."/>
            <person name="Xue C."/>
            <person name="Wang R."/>
            <person name="Manning V.A."/>
            <person name="Dhillon B."/>
            <person name="Tu Z.J."/>
            <person name="Steffenson B.J."/>
            <person name="Salamov A."/>
            <person name="Sun H."/>
            <person name="Lowry S."/>
            <person name="LaButti K."/>
            <person name="Han J."/>
            <person name="Copeland A."/>
            <person name="Lindquist E."/>
            <person name="Barry K."/>
            <person name="Schmutz J."/>
            <person name="Baker S.E."/>
            <person name="Ciuffetti L.M."/>
            <person name="Grigoriev I.V."/>
            <person name="Zhong S."/>
            <person name="Turgeon B.G."/>
        </authorList>
    </citation>
    <scope>NUCLEOTIDE SEQUENCE [LARGE SCALE GENOMIC DNA]</scope>
    <source>
        <strain evidence="3">ND90Pr / ATCC 201652</strain>
    </source>
</reference>
<feature type="compositionally biased region" description="Polar residues" evidence="1">
    <location>
        <begin position="17"/>
        <end position="35"/>
    </location>
</feature>
<dbReference type="RefSeq" id="XP_007704279.1">
    <property type="nucleotide sequence ID" value="XM_007706089.1"/>
</dbReference>
<dbReference type="HOGENOM" id="CLU_1119999_0_0_1"/>
<dbReference type="OMA" id="QWVFEYN"/>
<gene>
    <name evidence="2" type="ORF">COCSADRAFT_203068</name>
</gene>
<dbReference type="OrthoDB" id="3676551at2759"/>
<dbReference type="Proteomes" id="UP000016934">
    <property type="component" value="Unassembled WGS sequence"/>
</dbReference>
<proteinExistence type="predicted"/>
<evidence type="ECO:0000256" key="1">
    <source>
        <dbReference type="SAM" id="MobiDB-lite"/>
    </source>
</evidence>
<feature type="region of interest" description="Disordered" evidence="1">
    <location>
        <begin position="1"/>
        <end position="53"/>
    </location>
</feature>
<reference evidence="2 3" key="1">
    <citation type="journal article" date="2012" name="PLoS Pathog.">
        <title>Diverse lifestyles and strategies of plant pathogenesis encoded in the genomes of eighteen Dothideomycetes fungi.</title>
        <authorList>
            <person name="Ohm R.A."/>
            <person name="Feau N."/>
            <person name="Henrissat B."/>
            <person name="Schoch C.L."/>
            <person name="Horwitz B.A."/>
            <person name="Barry K.W."/>
            <person name="Condon B.J."/>
            <person name="Copeland A.C."/>
            <person name="Dhillon B."/>
            <person name="Glaser F."/>
            <person name="Hesse C.N."/>
            <person name="Kosti I."/>
            <person name="LaButti K."/>
            <person name="Lindquist E.A."/>
            <person name="Lucas S."/>
            <person name="Salamov A.A."/>
            <person name="Bradshaw R.E."/>
            <person name="Ciuffetti L."/>
            <person name="Hamelin R.C."/>
            <person name="Kema G.H.J."/>
            <person name="Lawrence C."/>
            <person name="Scott J.A."/>
            <person name="Spatafora J.W."/>
            <person name="Turgeon B.G."/>
            <person name="de Wit P.J.G.M."/>
            <person name="Zhong S."/>
            <person name="Goodwin S.B."/>
            <person name="Grigoriev I.V."/>
        </authorList>
    </citation>
    <scope>NUCLEOTIDE SEQUENCE [LARGE SCALE GENOMIC DNA]</scope>
    <source>
        <strain evidence="3">ND90Pr / ATCC 201652</strain>
    </source>
</reference>
<dbReference type="EMBL" id="KB445651">
    <property type="protein sequence ID" value="EMD60033.1"/>
    <property type="molecule type" value="Genomic_DNA"/>
</dbReference>
<evidence type="ECO:0000313" key="2">
    <source>
        <dbReference type="EMBL" id="EMD60033.1"/>
    </source>
</evidence>
<dbReference type="AlphaFoldDB" id="M2RY95"/>
<sequence>MAQSSSALVSLPRPCPLTTTNRETSSEDVTANSHFSDSDSDSGSDDDNDDDDNDGVDEDCFCINAIISVPGPYALSWDCSTSLLWSKSLVQHGEFKAADAILLAFIVDVAMKLYIVDGINYSVLNILDTSHLVWTVLSIIHSSIHQRVSRYGWSKGDVIQTVESFYLAAAVGLHRIRERFDIAFLQKIQDPNTKSLFARKLVFNETFAPNTGKIAKVYRWVYGEPPELIFFNDMEDAKLPSRSPINIRQWVFEYN</sequence>
<dbReference type="GeneID" id="19134245"/>
<accession>M2RY95</accession>
<dbReference type="KEGG" id="bsc:COCSADRAFT_203068"/>
<protein>
    <submittedName>
        <fullName evidence="2">Uncharacterized protein</fullName>
    </submittedName>
</protein>